<dbReference type="InterPro" id="IPR015927">
    <property type="entry name" value="Peptidase_S24_S26A/B/C"/>
</dbReference>
<dbReference type="InterPro" id="IPR001387">
    <property type="entry name" value="Cro/C1-type_HTH"/>
</dbReference>
<sequence length="231" mass="24645">MLVHVYAPCGVALLYIHTQDGFQMDMGDWIKDARSSKGWSQDGLGKVIGCSKANVSHWETGKHTPSLQQLHDISVATGFPLPPLGAAPTASHVSSLPAPGYAPLITWEEAAEMGDATHQPGTGTKQLPCPIAHGPRTFCLEVRGESMNNPAGRPSYSSGDVIFVDPDRTPNSTDRVIVALEGQAEATFKQLVVEDGRNVLAALNPAWSPRFVEIPDTAKICGVVIGKWVPA</sequence>
<dbReference type="PANTHER" id="PTHR33516">
    <property type="entry name" value="LEXA REPRESSOR"/>
    <property type="match status" value="1"/>
</dbReference>
<comment type="caution">
    <text evidence="2">The sequence shown here is derived from an EMBL/GenBank/DDBJ whole genome shotgun (WGS) entry which is preliminary data.</text>
</comment>
<dbReference type="PANTHER" id="PTHR33516:SF2">
    <property type="entry name" value="LEXA REPRESSOR-RELATED"/>
    <property type="match status" value="1"/>
</dbReference>
<reference evidence="3" key="1">
    <citation type="journal article" date="2019" name="Int. J. Syst. Evol. Microbiol.">
        <title>The Global Catalogue of Microorganisms (GCM) 10K type strain sequencing project: providing services to taxonomists for standard genome sequencing and annotation.</title>
        <authorList>
            <consortium name="The Broad Institute Genomics Platform"/>
            <consortium name="The Broad Institute Genome Sequencing Center for Infectious Disease"/>
            <person name="Wu L."/>
            <person name="Ma J."/>
        </authorList>
    </citation>
    <scope>NUCLEOTIDE SEQUENCE [LARGE SCALE GENOMIC DNA]</scope>
    <source>
        <strain evidence="3">CCUG 53903</strain>
    </source>
</reference>
<dbReference type="InterPro" id="IPR050077">
    <property type="entry name" value="LexA_repressor"/>
</dbReference>
<evidence type="ECO:0000313" key="3">
    <source>
        <dbReference type="Proteomes" id="UP001596457"/>
    </source>
</evidence>
<protein>
    <submittedName>
        <fullName evidence="2">LexA family protein</fullName>
    </submittedName>
</protein>
<dbReference type="CDD" id="cd00093">
    <property type="entry name" value="HTH_XRE"/>
    <property type="match status" value="1"/>
</dbReference>
<evidence type="ECO:0000313" key="2">
    <source>
        <dbReference type="EMBL" id="MFC7462328.1"/>
    </source>
</evidence>
<dbReference type="Proteomes" id="UP001596457">
    <property type="component" value="Unassembled WGS sequence"/>
</dbReference>
<accession>A0ABW2SGE4</accession>
<feature type="domain" description="HTH cro/C1-type" evidence="1">
    <location>
        <begin position="30"/>
        <end position="84"/>
    </location>
</feature>
<dbReference type="Pfam" id="PF13560">
    <property type="entry name" value="HTH_31"/>
    <property type="match status" value="1"/>
</dbReference>
<dbReference type="SUPFAM" id="SSF51306">
    <property type="entry name" value="LexA/Signal peptidase"/>
    <property type="match status" value="1"/>
</dbReference>
<dbReference type="Gene3D" id="1.10.260.40">
    <property type="entry name" value="lambda repressor-like DNA-binding domains"/>
    <property type="match status" value="1"/>
</dbReference>
<dbReference type="EMBL" id="JBHTBZ010000062">
    <property type="protein sequence ID" value="MFC7462328.1"/>
    <property type="molecule type" value="Genomic_DNA"/>
</dbReference>
<dbReference type="PROSITE" id="PS50943">
    <property type="entry name" value="HTH_CROC1"/>
    <property type="match status" value="1"/>
</dbReference>
<dbReference type="CDD" id="cd06529">
    <property type="entry name" value="S24_LexA-like"/>
    <property type="match status" value="1"/>
</dbReference>
<dbReference type="InterPro" id="IPR010982">
    <property type="entry name" value="Lambda_DNA-bd_dom_sf"/>
</dbReference>
<dbReference type="InterPro" id="IPR036286">
    <property type="entry name" value="LexA/Signal_pep-like_sf"/>
</dbReference>
<dbReference type="Pfam" id="PF00717">
    <property type="entry name" value="Peptidase_S24"/>
    <property type="match status" value="1"/>
</dbReference>
<dbReference type="Gene3D" id="2.10.109.10">
    <property type="entry name" value="Umud Fragment, subunit A"/>
    <property type="match status" value="1"/>
</dbReference>
<keyword evidence="3" id="KW-1185">Reference proteome</keyword>
<organism evidence="2 3">
    <name type="scientific">Hydrogenophaga defluvii</name>
    <dbReference type="NCBI Taxonomy" id="249410"/>
    <lineage>
        <taxon>Bacteria</taxon>
        <taxon>Pseudomonadati</taxon>
        <taxon>Pseudomonadota</taxon>
        <taxon>Betaproteobacteria</taxon>
        <taxon>Burkholderiales</taxon>
        <taxon>Comamonadaceae</taxon>
        <taxon>Hydrogenophaga</taxon>
    </lineage>
</organism>
<gene>
    <name evidence="2" type="ORF">ACFQU0_18020</name>
</gene>
<evidence type="ECO:0000259" key="1">
    <source>
        <dbReference type="PROSITE" id="PS50943"/>
    </source>
</evidence>
<dbReference type="SUPFAM" id="SSF47413">
    <property type="entry name" value="lambda repressor-like DNA-binding domains"/>
    <property type="match status" value="1"/>
</dbReference>
<dbReference type="InterPro" id="IPR039418">
    <property type="entry name" value="LexA-like"/>
</dbReference>
<proteinExistence type="predicted"/>
<dbReference type="SMART" id="SM00530">
    <property type="entry name" value="HTH_XRE"/>
    <property type="match status" value="1"/>
</dbReference>
<name>A0ABW2SGE4_9BURK</name>